<feature type="compositionally biased region" description="Basic and acidic residues" evidence="1">
    <location>
        <begin position="7"/>
        <end position="21"/>
    </location>
</feature>
<sequence length="494" mass="55177">MPGQRTNRAEEHDGRMPERTQDQPTSWGISLLAWWQELLLCFASIALVATLAGVLVHFANQGLPQWPLGLTLNTVVALLSTLARAAFLIPVAESILQLKWLWYRKERSLNDFQDFDKASRGAWGAIQLVKTTKGWSPGIISMVLLVTSILTSTLTQSTVTYPTRLTLLSAKPALSRAVKIRETTPHPHAGDMWLHMNPFFDNGVYSGLHHSYEQEFPFEQPRCPTTECRWNDFSSLGLCVKTTNITDSFNVTYRAGRASGQGPLTNLTQAQLRITQMPLAKGGVYLLNKSMLTYFVGNQTANKLGAMEILFYYCVQRFKVSVEKNVASRTIVSTSADRENNGYVYNEGKRLKFNALKVPEEPGTYFPLSPVMSLVLNSRDRNLFDPLTNVTGEAYVTETYVFVRWGWLAFISAQVLLSILLVGVAIILTSQAGLGVAKSSILPSFFAINSQDKYALEQVGTESNQRKEMETMIRNKSGAGWRLGLAERGWILRS</sequence>
<reference evidence="3" key="1">
    <citation type="submission" date="2023-02" db="EMBL/GenBank/DDBJ databases">
        <title>Colletotrichum kahawae CIFC_Que2 genome sequencing and assembly.</title>
        <authorList>
            <person name="Baroncelli R."/>
        </authorList>
    </citation>
    <scope>NUCLEOTIDE SEQUENCE</scope>
    <source>
        <strain evidence="3">CIFC_Que2</strain>
    </source>
</reference>
<evidence type="ECO:0000313" key="4">
    <source>
        <dbReference type="Proteomes" id="UP001281614"/>
    </source>
</evidence>
<comment type="caution">
    <text evidence="3">The sequence shown here is derived from an EMBL/GenBank/DDBJ whole genome shotgun (WGS) entry which is preliminary data.</text>
</comment>
<dbReference type="EMBL" id="VYYT01000115">
    <property type="protein sequence ID" value="KAK2767348.1"/>
    <property type="molecule type" value="Genomic_DNA"/>
</dbReference>
<feature type="region of interest" description="Disordered" evidence="1">
    <location>
        <begin position="1"/>
        <end position="23"/>
    </location>
</feature>
<dbReference type="PANTHER" id="PTHR35394">
    <property type="entry name" value="DUF3176 DOMAIN-CONTAINING PROTEIN"/>
    <property type="match status" value="1"/>
</dbReference>
<evidence type="ECO:0000256" key="2">
    <source>
        <dbReference type="SAM" id="Phobius"/>
    </source>
</evidence>
<keyword evidence="2" id="KW-0812">Transmembrane</keyword>
<evidence type="ECO:0000313" key="3">
    <source>
        <dbReference type="EMBL" id="KAK2767348.1"/>
    </source>
</evidence>
<keyword evidence="4" id="KW-1185">Reference proteome</keyword>
<dbReference type="Pfam" id="PF11374">
    <property type="entry name" value="DUF3176"/>
    <property type="match status" value="1"/>
</dbReference>
<evidence type="ECO:0000256" key="1">
    <source>
        <dbReference type="SAM" id="MobiDB-lite"/>
    </source>
</evidence>
<dbReference type="AlphaFoldDB" id="A0AAD9YL52"/>
<organism evidence="3 4">
    <name type="scientific">Colletotrichum kahawae</name>
    <name type="common">Coffee berry disease fungus</name>
    <dbReference type="NCBI Taxonomy" id="34407"/>
    <lineage>
        <taxon>Eukaryota</taxon>
        <taxon>Fungi</taxon>
        <taxon>Dikarya</taxon>
        <taxon>Ascomycota</taxon>
        <taxon>Pezizomycotina</taxon>
        <taxon>Sordariomycetes</taxon>
        <taxon>Hypocreomycetidae</taxon>
        <taxon>Glomerellales</taxon>
        <taxon>Glomerellaceae</taxon>
        <taxon>Colletotrichum</taxon>
        <taxon>Colletotrichum gloeosporioides species complex</taxon>
    </lineage>
</organism>
<feature type="transmembrane region" description="Helical" evidence="2">
    <location>
        <begin position="70"/>
        <end position="96"/>
    </location>
</feature>
<protein>
    <submittedName>
        <fullName evidence="3">Uncharacterized protein</fullName>
    </submittedName>
</protein>
<feature type="transmembrane region" description="Helical" evidence="2">
    <location>
        <begin position="38"/>
        <end position="58"/>
    </location>
</feature>
<accession>A0AAD9YL52</accession>
<proteinExistence type="predicted"/>
<gene>
    <name evidence="3" type="ORF">CKAH01_15242</name>
</gene>
<dbReference type="InterPro" id="IPR021514">
    <property type="entry name" value="DUF3176"/>
</dbReference>
<keyword evidence="2" id="KW-0472">Membrane</keyword>
<name>A0AAD9YL52_COLKA</name>
<dbReference type="PANTHER" id="PTHR35394:SF5">
    <property type="entry name" value="DUF3176 DOMAIN-CONTAINING PROTEIN"/>
    <property type="match status" value="1"/>
</dbReference>
<feature type="transmembrane region" description="Helical" evidence="2">
    <location>
        <begin position="405"/>
        <end position="428"/>
    </location>
</feature>
<keyword evidence="2" id="KW-1133">Transmembrane helix</keyword>
<dbReference type="Proteomes" id="UP001281614">
    <property type="component" value="Unassembled WGS sequence"/>
</dbReference>